<evidence type="ECO:0000256" key="1">
    <source>
        <dbReference type="ARBA" id="ARBA00022448"/>
    </source>
</evidence>
<dbReference type="PANTHER" id="PTHR45772">
    <property type="entry name" value="CONSERVED COMPONENT OF ABC TRANSPORTER FOR NATURAL AMINO ACIDS-RELATED"/>
    <property type="match status" value="1"/>
</dbReference>
<dbReference type="GO" id="GO:0005524">
    <property type="term" value="F:ATP binding"/>
    <property type="evidence" value="ECO:0007669"/>
    <property type="project" value="UniProtKB-KW"/>
</dbReference>
<proteinExistence type="predicted"/>
<reference evidence="5" key="1">
    <citation type="submission" date="2022-10" db="EMBL/GenBank/DDBJ databases">
        <title>Roseovarius pelagicus sp. nov., isolated from Arctic seawater.</title>
        <authorList>
            <person name="Hong Y.W."/>
            <person name="Hwang C.Y."/>
        </authorList>
    </citation>
    <scope>NUCLEOTIDE SEQUENCE</scope>
    <source>
        <strain evidence="5">HL-MP18</strain>
    </source>
</reference>
<dbReference type="CDD" id="cd03219">
    <property type="entry name" value="ABC_Mj1267_LivG_branched"/>
    <property type="match status" value="1"/>
</dbReference>
<dbReference type="InterPro" id="IPR027417">
    <property type="entry name" value="P-loop_NTPase"/>
</dbReference>
<dbReference type="Pfam" id="PF12399">
    <property type="entry name" value="BCA_ABC_TP_C"/>
    <property type="match status" value="1"/>
</dbReference>
<dbReference type="SUPFAM" id="SSF52540">
    <property type="entry name" value="P-loop containing nucleoside triphosphate hydrolases"/>
    <property type="match status" value="1"/>
</dbReference>
<dbReference type="PROSITE" id="PS50893">
    <property type="entry name" value="ABC_TRANSPORTER_2"/>
    <property type="match status" value="1"/>
</dbReference>
<keyword evidence="6" id="KW-1185">Reference proteome</keyword>
<keyword evidence="2" id="KW-0547">Nucleotide-binding</keyword>
<keyword evidence="1" id="KW-0813">Transport</keyword>
<gene>
    <name evidence="5" type="ORF">N7U68_15880</name>
</gene>
<accession>A0ABY6DAG6</accession>
<keyword evidence="3 5" id="KW-0067">ATP-binding</keyword>
<dbReference type="PROSITE" id="PS00211">
    <property type="entry name" value="ABC_TRANSPORTER_1"/>
    <property type="match status" value="1"/>
</dbReference>
<dbReference type="InterPro" id="IPR032823">
    <property type="entry name" value="BCA_ABC_TP_C"/>
</dbReference>
<dbReference type="Proteomes" id="UP001064087">
    <property type="component" value="Chromosome"/>
</dbReference>
<sequence length="235" mass="26060">MLRVEGLIKQFGGLRALDGLEFEVPERSILGVLGMNGSGKTTMLNCINGLYHATEGAISLNGNDLIGLNPAQVFRRGVGRTFQVPRVFSRMTLWENLAVPLLSIKMTRRDKDALRTKWLKKVELYDLRHNFAEELSGGQQKLLELARIMVSEPRLVLLDEPFAGVNPSLARLLINVIREMPKETGCSVILVSHDLTSIYELSDDIIVMHEGRLLAHGDAEAVKSNPDVIEAYLGA</sequence>
<feature type="domain" description="ABC transporter" evidence="4">
    <location>
        <begin position="2"/>
        <end position="235"/>
    </location>
</feature>
<protein>
    <submittedName>
        <fullName evidence="5">ABC transporter ATP-binding protein</fullName>
    </submittedName>
</protein>
<organism evidence="5 6">
    <name type="scientific">Roseovarius pelagicus</name>
    <dbReference type="NCBI Taxonomy" id="2980108"/>
    <lineage>
        <taxon>Bacteria</taxon>
        <taxon>Pseudomonadati</taxon>
        <taxon>Pseudomonadota</taxon>
        <taxon>Alphaproteobacteria</taxon>
        <taxon>Rhodobacterales</taxon>
        <taxon>Roseobacteraceae</taxon>
        <taxon>Roseovarius</taxon>
    </lineage>
</organism>
<evidence type="ECO:0000313" key="5">
    <source>
        <dbReference type="EMBL" id="UXX82560.1"/>
    </source>
</evidence>
<dbReference type="Pfam" id="PF00005">
    <property type="entry name" value="ABC_tran"/>
    <property type="match status" value="1"/>
</dbReference>
<evidence type="ECO:0000256" key="3">
    <source>
        <dbReference type="ARBA" id="ARBA00022840"/>
    </source>
</evidence>
<dbReference type="RefSeq" id="WP_263047443.1">
    <property type="nucleotide sequence ID" value="NZ_CP106738.1"/>
</dbReference>
<dbReference type="Gene3D" id="3.40.50.300">
    <property type="entry name" value="P-loop containing nucleotide triphosphate hydrolases"/>
    <property type="match status" value="1"/>
</dbReference>
<evidence type="ECO:0000256" key="2">
    <source>
        <dbReference type="ARBA" id="ARBA00022741"/>
    </source>
</evidence>
<evidence type="ECO:0000313" key="6">
    <source>
        <dbReference type="Proteomes" id="UP001064087"/>
    </source>
</evidence>
<dbReference type="InterPro" id="IPR003439">
    <property type="entry name" value="ABC_transporter-like_ATP-bd"/>
</dbReference>
<name>A0ABY6DAG6_9RHOB</name>
<evidence type="ECO:0000259" key="4">
    <source>
        <dbReference type="PROSITE" id="PS50893"/>
    </source>
</evidence>
<dbReference type="InterPro" id="IPR017871">
    <property type="entry name" value="ABC_transporter-like_CS"/>
</dbReference>
<dbReference type="SMART" id="SM00382">
    <property type="entry name" value="AAA"/>
    <property type="match status" value="1"/>
</dbReference>
<dbReference type="EMBL" id="CP106738">
    <property type="protein sequence ID" value="UXX82560.1"/>
    <property type="molecule type" value="Genomic_DNA"/>
</dbReference>
<dbReference type="InterPro" id="IPR051120">
    <property type="entry name" value="ABC_AA/LPS_Transport"/>
</dbReference>
<dbReference type="InterPro" id="IPR003593">
    <property type="entry name" value="AAA+_ATPase"/>
</dbReference>